<evidence type="ECO:0000313" key="11">
    <source>
        <dbReference type="EMBL" id="OMJ80687.1"/>
    </source>
</evidence>
<evidence type="ECO:0000256" key="1">
    <source>
        <dbReference type="ARBA" id="ARBA00001946"/>
    </source>
</evidence>
<evidence type="ECO:0000259" key="9">
    <source>
        <dbReference type="PROSITE" id="PS50011"/>
    </source>
</evidence>
<feature type="domain" description="Protein kinase" evidence="9">
    <location>
        <begin position="21"/>
        <end position="281"/>
    </location>
</feature>
<evidence type="ECO:0000256" key="8">
    <source>
        <dbReference type="ARBA" id="ARBA00024334"/>
    </source>
</evidence>
<dbReference type="OrthoDB" id="424326at2759"/>
<evidence type="ECO:0000256" key="7">
    <source>
        <dbReference type="ARBA" id="ARBA00022840"/>
    </source>
</evidence>
<dbReference type="InterPro" id="IPR008271">
    <property type="entry name" value="Ser/Thr_kinase_AS"/>
</dbReference>
<feature type="domain" description="EF-hand" evidence="10">
    <location>
        <begin position="377"/>
        <end position="412"/>
    </location>
</feature>
<dbReference type="PROSITE" id="PS50011">
    <property type="entry name" value="PROTEIN_KINASE_DOM"/>
    <property type="match status" value="1"/>
</dbReference>
<keyword evidence="5" id="KW-0418">Kinase</keyword>
<evidence type="ECO:0000256" key="3">
    <source>
        <dbReference type="ARBA" id="ARBA00022679"/>
    </source>
</evidence>
<proteinExistence type="inferred from homology"/>
<dbReference type="Gene3D" id="1.10.510.10">
    <property type="entry name" value="Transferase(Phosphotransferase) domain 1"/>
    <property type="match status" value="1"/>
</dbReference>
<evidence type="ECO:0000256" key="5">
    <source>
        <dbReference type="ARBA" id="ARBA00022777"/>
    </source>
</evidence>
<evidence type="ECO:0000256" key="4">
    <source>
        <dbReference type="ARBA" id="ARBA00022741"/>
    </source>
</evidence>
<dbReference type="InterPro" id="IPR011009">
    <property type="entry name" value="Kinase-like_dom_sf"/>
</dbReference>
<sequence length="443" mass="49985">MGSICSNNSDCFLPAGENTPAETYDSPSANVFNTLFTVSERVLSRTQNCQVRLCKKNSSQLMYVVKIVSSSNASSLEAQIMQKLCHPNIINLEGYYRDPSKHYIVLEYLPNGDLSSFLNKITKLPEKTAAEVMRQVLSAVSYCHEKGIVHRDIKPENILLDSVGKKGIFCKIADFDSAGIIDKANKGVFGTLHYTAPEVFDGNYDEKIDIWSCGVVLYQLLTGKHLFVGSDQEEIQAKINGEEIVLDNSISSEARDLLEKMLNRDSGSRISAKEACKHPWISKFTSFNNNNNDIPCLNPNKSKSEVLGKYLSFIAESVLTRKEKKQLRNYFSLLDTQNTGEISLSFEPQNNNNSDIVCYTLSYTQFLHASIDVYTKTNKNTIKKYFEEFDLDGDGKITMKDLHLVYHDVTGIRPLAEFAEYFKSCGTSEINFEEFYNYIVTIL</sequence>
<reference evidence="11 12" key="1">
    <citation type="submission" date="2016-11" db="EMBL/GenBank/DDBJ databases">
        <title>The macronuclear genome of Stentor coeruleus: a giant cell with tiny introns.</title>
        <authorList>
            <person name="Slabodnick M."/>
            <person name="Ruby J.G."/>
            <person name="Reiff S.B."/>
            <person name="Swart E.C."/>
            <person name="Gosai S."/>
            <person name="Prabakaran S."/>
            <person name="Witkowska E."/>
            <person name="Larue G.E."/>
            <person name="Fisher S."/>
            <person name="Freeman R.M."/>
            <person name="Gunawardena J."/>
            <person name="Chu W."/>
            <person name="Stover N.A."/>
            <person name="Gregory B.D."/>
            <person name="Nowacki M."/>
            <person name="Derisi J."/>
            <person name="Roy S.W."/>
            <person name="Marshall W.F."/>
            <person name="Sood P."/>
        </authorList>
    </citation>
    <scope>NUCLEOTIDE SEQUENCE [LARGE SCALE GENOMIC DNA]</scope>
    <source>
        <strain evidence="11">WM001</strain>
    </source>
</reference>
<keyword evidence="7" id="KW-0067">ATP-binding</keyword>
<organism evidence="11 12">
    <name type="scientific">Stentor coeruleus</name>
    <dbReference type="NCBI Taxonomy" id="5963"/>
    <lineage>
        <taxon>Eukaryota</taxon>
        <taxon>Sar</taxon>
        <taxon>Alveolata</taxon>
        <taxon>Ciliophora</taxon>
        <taxon>Postciliodesmatophora</taxon>
        <taxon>Heterotrichea</taxon>
        <taxon>Heterotrichida</taxon>
        <taxon>Stentoridae</taxon>
        <taxon>Stentor</taxon>
    </lineage>
</organism>
<dbReference type="SUPFAM" id="SSF56112">
    <property type="entry name" value="Protein kinase-like (PK-like)"/>
    <property type="match status" value="1"/>
</dbReference>
<dbReference type="GO" id="GO:0005524">
    <property type="term" value="F:ATP binding"/>
    <property type="evidence" value="ECO:0007669"/>
    <property type="project" value="UniProtKB-KW"/>
</dbReference>
<dbReference type="InterPro" id="IPR000719">
    <property type="entry name" value="Prot_kinase_dom"/>
</dbReference>
<dbReference type="GO" id="GO:0004674">
    <property type="term" value="F:protein serine/threonine kinase activity"/>
    <property type="evidence" value="ECO:0007669"/>
    <property type="project" value="UniProtKB-KW"/>
</dbReference>
<dbReference type="PROSITE" id="PS50222">
    <property type="entry name" value="EF_HAND_2"/>
    <property type="match status" value="1"/>
</dbReference>
<dbReference type="Pfam" id="PF00069">
    <property type="entry name" value="Pkinase"/>
    <property type="match status" value="1"/>
</dbReference>
<evidence type="ECO:0000256" key="6">
    <source>
        <dbReference type="ARBA" id="ARBA00022837"/>
    </source>
</evidence>
<dbReference type="AlphaFoldDB" id="A0A1R2BVK5"/>
<dbReference type="InterPro" id="IPR011992">
    <property type="entry name" value="EF-hand-dom_pair"/>
</dbReference>
<dbReference type="Proteomes" id="UP000187209">
    <property type="component" value="Unassembled WGS sequence"/>
</dbReference>
<name>A0A1R2BVK5_9CILI</name>
<accession>A0A1R2BVK5</accession>
<evidence type="ECO:0000259" key="10">
    <source>
        <dbReference type="PROSITE" id="PS50222"/>
    </source>
</evidence>
<gene>
    <name evidence="11" type="ORF">SteCoe_18980</name>
</gene>
<dbReference type="Gene3D" id="1.10.238.10">
    <property type="entry name" value="EF-hand"/>
    <property type="match status" value="2"/>
</dbReference>
<keyword evidence="4" id="KW-0547">Nucleotide-binding</keyword>
<evidence type="ECO:0008006" key="13">
    <source>
        <dbReference type="Google" id="ProtNLM"/>
    </source>
</evidence>
<dbReference type="GO" id="GO:0005509">
    <property type="term" value="F:calcium ion binding"/>
    <property type="evidence" value="ECO:0007669"/>
    <property type="project" value="InterPro"/>
</dbReference>
<comment type="cofactor">
    <cofactor evidence="1">
        <name>Mg(2+)</name>
        <dbReference type="ChEBI" id="CHEBI:18420"/>
    </cofactor>
</comment>
<dbReference type="PROSITE" id="PS00108">
    <property type="entry name" value="PROTEIN_KINASE_ST"/>
    <property type="match status" value="1"/>
</dbReference>
<dbReference type="SMART" id="SM00220">
    <property type="entry name" value="S_TKc"/>
    <property type="match status" value="1"/>
</dbReference>
<dbReference type="InterPro" id="IPR050205">
    <property type="entry name" value="CDPK_Ser/Thr_kinases"/>
</dbReference>
<dbReference type="InterPro" id="IPR002048">
    <property type="entry name" value="EF_hand_dom"/>
</dbReference>
<protein>
    <recommendedName>
        <fullName evidence="13">Aurora kinase</fullName>
    </recommendedName>
</protein>
<dbReference type="SUPFAM" id="SSF47473">
    <property type="entry name" value="EF-hand"/>
    <property type="match status" value="1"/>
</dbReference>
<keyword evidence="12" id="KW-1185">Reference proteome</keyword>
<evidence type="ECO:0000313" key="12">
    <source>
        <dbReference type="Proteomes" id="UP000187209"/>
    </source>
</evidence>
<dbReference type="PANTHER" id="PTHR24349">
    <property type="entry name" value="SERINE/THREONINE-PROTEIN KINASE"/>
    <property type="match status" value="1"/>
</dbReference>
<comment type="similarity">
    <text evidence="8">Belongs to the protein kinase superfamily. Ser/Thr protein kinase family. CDPK subfamily.</text>
</comment>
<dbReference type="EMBL" id="MPUH01000412">
    <property type="protein sequence ID" value="OMJ80687.1"/>
    <property type="molecule type" value="Genomic_DNA"/>
</dbReference>
<evidence type="ECO:0000256" key="2">
    <source>
        <dbReference type="ARBA" id="ARBA00022527"/>
    </source>
</evidence>
<keyword evidence="2" id="KW-0723">Serine/threonine-protein kinase</keyword>
<dbReference type="InterPro" id="IPR018247">
    <property type="entry name" value="EF_Hand_1_Ca_BS"/>
</dbReference>
<dbReference type="PROSITE" id="PS00018">
    <property type="entry name" value="EF_HAND_1"/>
    <property type="match status" value="1"/>
</dbReference>
<keyword evidence="3" id="KW-0808">Transferase</keyword>
<comment type="caution">
    <text evidence="11">The sequence shown here is derived from an EMBL/GenBank/DDBJ whole genome shotgun (WGS) entry which is preliminary data.</text>
</comment>
<keyword evidence="6" id="KW-0106">Calcium</keyword>